<dbReference type="OrthoDB" id="8482at2157"/>
<dbReference type="RefSeq" id="WP_204748728.1">
    <property type="nucleotide sequence ID" value="NZ_CP069188.1"/>
</dbReference>
<name>A0A8T8E4G2_9EURY</name>
<dbReference type="EMBL" id="CP069188">
    <property type="protein sequence ID" value="QRV16453.1"/>
    <property type="molecule type" value="Genomic_DNA"/>
</dbReference>
<feature type="domain" description="DUF7347" evidence="1">
    <location>
        <begin position="18"/>
        <end position="96"/>
    </location>
</feature>
<gene>
    <name evidence="3" type="ORF">JMJ58_06085</name>
</gene>
<dbReference type="KEGG" id="hsal:JMJ58_06085"/>
<evidence type="ECO:0000313" key="4">
    <source>
        <dbReference type="Proteomes" id="UP000637819"/>
    </source>
</evidence>
<evidence type="ECO:0000259" key="1">
    <source>
        <dbReference type="Pfam" id="PF24038"/>
    </source>
</evidence>
<dbReference type="Proteomes" id="UP000637819">
    <property type="component" value="Chromosome"/>
</dbReference>
<evidence type="ECO:0000259" key="2">
    <source>
        <dbReference type="Pfam" id="PF24042"/>
    </source>
</evidence>
<reference evidence="3 4" key="1">
    <citation type="submission" date="2021-01" db="EMBL/GenBank/DDBJ databases">
        <title>Genome Sequence and Methylation Pattern of Haloterrigena salifodinae BOL5-1, An Extremely Halophilic Archaeon from a Bolivian Salt Mine.</title>
        <authorList>
            <person name="DasSarma P."/>
            <person name="Anton B.P."/>
            <person name="DasSarma S.L."/>
            <person name="von Ehrenheim H.A.L."/>
            <person name="Martinez F.L."/>
            <person name="Guzman D."/>
            <person name="Roberts R.J."/>
            <person name="DasSarma S."/>
        </authorList>
    </citation>
    <scope>NUCLEOTIDE SEQUENCE [LARGE SCALE GENOMIC DNA]</scope>
    <source>
        <strain evidence="3 4">BOL5-1</strain>
    </source>
</reference>
<keyword evidence="4" id="KW-1185">Reference proteome</keyword>
<organism evidence="3 4">
    <name type="scientific">Haloterrigena salifodinae</name>
    <dbReference type="NCBI Taxonomy" id="2675099"/>
    <lineage>
        <taxon>Archaea</taxon>
        <taxon>Methanobacteriati</taxon>
        <taxon>Methanobacteriota</taxon>
        <taxon>Stenosarchaea group</taxon>
        <taxon>Halobacteria</taxon>
        <taxon>Halobacteriales</taxon>
        <taxon>Natrialbaceae</taxon>
        <taxon>Haloterrigena</taxon>
    </lineage>
</organism>
<dbReference type="Pfam" id="PF24042">
    <property type="entry name" value="DUF7351"/>
    <property type="match status" value="1"/>
</dbReference>
<sequence>MTTDEGNENGTGDGNGVREAFLLLTHEIRLEILLALLEDWEAVYTEPKSYAELMDAVGMRDSGRFNYHLDKLRGVYVREVEDGYVPTASVTALYRTVLAHRPTERREFESSEIESACPRCEAALVLCYERGFATVDCPACEEWDGFTYPFPKNGLEERDADAIARTVARRARRDIGLARAGQCPFCAGATTVVLRLEALESDNDGGSDGNSDAGDAEIADRGRDPWVEITCDDCTFLAGVRPMTALLTDARAAGALADAGFDLERYDWELPAPTVRVESREPTRIALEVDGDEGNGSVTAVVDDAFAVRSVTVGS</sequence>
<evidence type="ECO:0000313" key="3">
    <source>
        <dbReference type="EMBL" id="QRV16453.1"/>
    </source>
</evidence>
<dbReference type="InterPro" id="IPR055775">
    <property type="entry name" value="DUF7351"/>
</dbReference>
<accession>A0A8T8E4G2</accession>
<dbReference type="AlphaFoldDB" id="A0A8T8E4G2"/>
<dbReference type="InterPro" id="IPR011991">
    <property type="entry name" value="ArsR-like_HTH"/>
</dbReference>
<feature type="domain" description="DUF7351" evidence="2">
    <location>
        <begin position="115"/>
        <end position="308"/>
    </location>
</feature>
<dbReference type="CDD" id="cd00090">
    <property type="entry name" value="HTH_ARSR"/>
    <property type="match status" value="1"/>
</dbReference>
<dbReference type="Pfam" id="PF24038">
    <property type="entry name" value="DUF7347"/>
    <property type="match status" value="1"/>
</dbReference>
<protein>
    <submittedName>
        <fullName evidence="3">Winged helix-turn-helix transcriptional regulator</fullName>
    </submittedName>
</protein>
<proteinExistence type="predicted"/>
<dbReference type="GeneID" id="62874675"/>
<dbReference type="InterPro" id="IPR055771">
    <property type="entry name" value="DUF7347"/>
</dbReference>